<evidence type="ECO:0000256" key="1">
    <source>
        <dbReference type="SAM" id="MobiDB-lite"/>
    </source>
</evidence>
<proteinExistence type="evidence at transcript level"/>
<evidence type="ECO:0000313" key="2">
    <source>
        <dbReference type="EMBL" id="ALQ33637.1"/>
    </source>
</evidence>
<feature type="region of interest" description="Disordered" evidence="1">
    <location>
        <begin position="1"/>
        <end position="30"/>
    </location>
</feature>
<gene>
    <name evidence="2" type="primary">MECP2</name>
</gene>
<organism evidence="2">
    <name type="scientific">Homo sapiens</name>
    <name type="common">Human</name>
    <dbReference type="NCBI Taxonomy" id="9606"/>
    <lineage>
        <taxon>Eukaryota</taxon>
        <taxon>Metazoa</taxon>
        <taxon>Chordata</taxon>
        <taxon>Craniata</taxon>
        <taxon>Vertebrata</taxon>
        <taxon>Euteleostomi</taxon>
        <taxon>Mammalia</taxon>
        <taxon>Eutheria</taxon>
        <taxon>Euarchontoglires</taxon>
        <taxon>Primates</taxon>
        <taxon>Haplorrhini</taxon>
        <taxon>Catarrhini</taxon>
        <taxon>Hominidae</taxon>
        <taxon>Homo</taxon>
    </lineage>
</organism>
<feature type="compositionally biased region" description="Basic and acidic residues" evidence="1">
    <location>
        <begin position="8"/>
        <end position="18"/>
    </location>
</feature>
<dbReference type="PeptideAtlas" id="A0A0S2Z3Z6"/>
<dbReference type="AlphaFoldDB" id="A0A0S2Z3Z6"/>
<accession>A0A0S2Z3Z6</accession>
<feature type="compositionally biased region" description="Low complexity" evidence="1">
    <location>
        <begin position="20"/>
        <end position="30"/>
    </location>
</feature>
<name>A0A0S2Z3Z6_HUMAN</name>
<dbReference type="OrthoDB" id="10072024at2759"/>
<protein>
    <submittedName>
        <fullName evidence="2">Methyl CpG binding protein 2 isoform 7</fullName>
    </submittedName>
</protein>
<sequence>MVAGMLGLREEKSEDQDPRATAPTPAPTST</sequence>
<dbReference type="ChiTaRS" id="MECP2">
    <property type="organism name" value="human"/>
</dbReference>
<reference evidence="2" key="1">
    <citation type="journal article" date="2016" name="Cell">
        <title>Widespread Expansion of Protein Interaction Capabilities by Alternative Splicing.</title>
        <authorList>
            <person name="Yang X."/>
            <person name="Coulombe-Huntington J."/>
            <person name="Kang S."/>
            <person name="Sheynkman G.M."/>
            <person name="Hao T."/>
            <person name="Richardson A."/>
            <person name="Sun S."/>
            <person name="Yang F."/>
            <person name="Shen Y.A."/>
            <person name="Murray R."/>
            <person name="Spirohn K."/>
            <person name="Begg B.E."/>
            <person name="Duran-Frigola M."/>
            <person name="MacWilliams A."/>
            <person name="Pevzner S.J."/>
            <person name="Zhong Q."/>
            <person name="Trigg S.A."/>
            <person name="Tam S."/>
            <person name="Ghamsari L."/>
            <person name="Sahni N."/>
            <person name="Yi S."/>
            <person name="Rodriguez M.D."/>
            <person name="Balcha D."/>
            <person name="Tan G."/>
            <person name="Costanzo M."/>
            <person name="Andrews B."/>
            <person name="Boone C."/>
            <person name="Zhou X.J."/>
            <person name="Salehi-Ashtiani K."/>
            <person name="Charloteaux B."/>
            <person name="Chen A."/>
            <person name="Calderwood M.A."/>
            <person name="Aloy P."/>
            <person name="Roth F.P."/>
            <person name="Hill D.E."/>
            <person name="Iakoucheva L.M."/>
            <person name="Xia Y."/>
            <person name="Vidal M."/>
        </authorList>
    </citation>
    <scope>NUCLEOTIDE SEQUENCE</scope>
</reference>
<dbReference type="EMBL" id="KU178179">
    <property type="protein sequence ID" value="ALQ33637.1"/>
    <property type="molecule type" value="mRNA"/>
</dbReference>